<proteinExistence type="predicted"/>
<reference evidence="1" key="2">
    <citation type="submission" date="2020-05" db="UniProtKB">
        <authorList>
            <consortium name="EnsemblMetazoa"/>
        </authorList>
    </citation>
    <scope>IDENTIFICATION</scope>
    <source>
        <strain evidence="1">IAEA</strain>
    </source>
</reference>
<keyword evidence="2" id="KW-1185">Reference proteome</keyword>
<evidence type="ECO:0000313" key="2">
    <source>
        <dbReference type="Proteomes" id="UP000092445"/>
    </source>
</evidence>
<dbReference type="EnsemblMetazoa" id="GPAI026113-RA">
    <property type="protein sequence ID" value="GPAI026113-PA"/>
    <property type="gene ID" value="GPAI026113"/>
</dbReference>
<protein>
    <submittedName>
        <fullName evidence="1">Uncharacterized protein</fullName>
    </submittedName>
</protein>
<dbReference type="AlphaFoldDB" id="A0A1A9ZVA3"/>
<organism evidence="1 2">
    <name type="scientific">Glossina pallidipes</name>
    <name type="common">Tsetse fly</name>
    <dbReference type="NCBI Taxonomy" id="7398"/>
    <lineage>
        <taxon>Eukaryota</taxon>
        <taxon>Metazoa</taxon>
        <taxon>Ecdysozoa</taxon>
        <taxon>Arthropoda</taxon>
        <taxon>Hexapoda</taxon>
        <taxon>Insecta</taxon>
        <taxon>Pterygota</taxon>
        <taxon>Neoptera</taxon>
        <taxon>Endopterygota</taxon>
        <taxon>Diptera</taxon>
        <taxon>Brachycera</taxon>
        <taxon>Muscomorpha</taxon>
        <taxon>Hippoboscoidea</taxon>
        <taxon>Glossinidae</taxon>
        <taxon>Glossina</taxon>
    </lineage>
</organism>
<dbReference type="VEuPathDB" id="VectorBase:GPAI026113"/>
<dbReference type="Proteomes" id="UP000092445">
    <property type="component" value="Unassembled WGS sequence"/>
</dbReference>
<reference evidence="2" key="1">
    <citation type="submission" date="2014-03" db="EMBL/GenBank/DDBJ databases">
        <authorList>
            <person name="Aksoy S."/>
            <person name="Warren W."/>
            <person name="Wilson R.K."/>
        </authorList>
    </citation>
    <scope>NUCLEOTIDE SEQUENCE [LARGE SCALE GENOMIC DNA]</scope>
    <source>
        <strain evidence="2">IAEA</strain>
    </source>
</reference>
<sequence>IISSTEKRKDKRLSLTFLFLTFFLQQKHIFQQKMGEIQTKLSPVRKERKITSDIKNLPKTKKEVNPLDYANQLFIASTLLILTVDCKMKNFFIEQISIQRLAKPNFPDAELYDSAR</sequence>
<evidence type="ECO:0000313" key="1">
    <source>
        <dbReference type="EnsemblMetazoa" id="GPAI026113-PA"/>
    </source>
</evidence>
<accession>A0A1A9ZVA3</accession>
<name>A0A1A9ZVA3_GLOPL</name>